<dbReference type="AlphaFoldDB" id="A0A1F2PAD4"/>
<evidence type="ECO:0000256" key="2">
    <source>
        <dbReference type="ARBA" id="ARBA00022475"/>
    </source>
</evidence>
<keyword evidence="8" id="KW-1185">Reference proteome</keyword>
<reference evidence="7" key="1">
    <citation type="submission" date="2016-05" db="EMBL/GenBank/DDBJ databases">
        <title>Microbial consortia oxidize butane by reversing methanogenesis.</title>
        <authorList>
            <person name="Laso-Perez R."/>
            <person name="Richter M."/>
            <person name="Wegener G."/>
            <person name="Musat F."/>
        </authorList>
    </citation>
    <scope>NUCLEOTIDE SEQUENCE [LARGE SCALE GENOMIC DNA]</scope>
    <source>
        <strain evidence="7">BOX2</strain>
    </source>
</reference>
<evidence type="ECO:0000256" key="5">
    <source>
        <dbReference type="ARBA" id="ARBA00023136"/>
    </source>
</evidence>
<dbReference type="GO" id="GO:0005886">
    <property type="term" value="C:plasma membrane"/>
    <property type="evidence" value="ECO:0007669"/>
    <property type="project" value="UniProtKB-SubCell"/>
</dbReference>
<comment type="caution">
    <text evidence="7">The sequence shown here is derived from an EMBL/GenBank/DDBJ whole genome shotgun (WGS) entry which is preliminary data.</text>
</comment>
<feature type="transmembrane region" description="Helical" evidence="6">
    <location>
        <begin position="74"/>
        <end position="93"/>
    </location>
</feature>
<organism evidence="7 8">
    <name type="scientific">Candidatus Syntropharchaeum caldarium</name>
    <dbReference type="NCBI Taxonomy" id="1838285"/>
    <lineage>
        <taxon>Archaea</taxon>
        <taxon>Methanobacteriati</taxon>
        <taxon>Methanobacteriota</taxon>
        <taxon>Stenosarchaea group</taxon>
        <taxon>Methanomicrobia</taxon>
        <taxon>Methanosarcinales</taxon>
        <taxon>ANME-2 cluster</taxon>
        <taxon>Candidatus Syntropharchaeum</taxon>
    </lineage>
</organism>
<comment type="subcellular location">
    <subcellularLocation>
        <location evidence="1">Cell membrane</location>
        <topology evidence="1">Multi-pass membrane protein</topology>
    </subcellularLocation>
</comment>
<dbReference type="PANTHER" id="PTHR38825:SF1">
    <property type="entry name" value="TRANSPORTER, LYSE FAMILY"/>
    <property type="match status" value="1"/>
</dbReference>
<dbReference type="Pfam" id="PF01810">
    <property type="entry name" value="LysE"/>
    <property type="match status" value="1"/>
</dbReference>
<keyword evidence="2" id="KW-1003">Cell membrane</keyword>
<evidence type="ECO:0000256" key="4">
    <source>
        <dbReference type="ARBA" id="ARBA00022989"/>
    </source>
</evidence>
<dbReference type="InterPro" id="IPR001123">
    <property type="entry name" value="LeuE-type"/>
</dbReference>
<evidence type="ECO:0000256" key="1">
    <source>
        <dbReference type="ARBA" id="ARBA00004651"/>
    </source>
</evidence>
<proteinExistence type="predicted"/>
<evidence type="ECO:0000313" key="8">
    <source>
        <dbReference type="Proteomes" id="UP000186940"/>
    </source>
</evidence>
<dbReference type="Proteomes" id="UP000186940">
    <property type="component" value="Unassembled WGS sequence"/>
</dbReference>
<feature type="transmembrane region" description="Helical" evidence="6">
    <location>
        <begin position="180"/>
        <end position="207"/>
    </location>
</feature>
<evidence type="ECO:0000256" key="6">
    <source>
        <dbReference type="SAM" id="Phobius"/>
    </source>
</evidence>
<keyword evidence="3 6" id="KW-0812">Transmembrane</keyword>
<protein>
    <submittedName>
        <fullName evidence="7">Amino acid transporter LysE</fullName>
    </submittedName>
</protein>
<keyword evidence="4 6" id="KW-1133">Transmembrane helix</keyword>
<name>A0A1F2PAD4_9EURY</name>
<dbReference type="EMBL" id="LYOS01000002">
    <property type="protein sequence ID" value="OFV68014.1"/>
    <property type="molecule type" value="Genomic_DNA"/>
</dbReference>
<feature type="transmembrane region" description="Helical" evidence="6">
    <location>
        <begin position="138"/>
        <end position="160"/>
    </location>
</feature>
<dbReference type="GO" id="GO:0006865">
    <property type="term" value="P:amino acid transport"/>
    <property type="evidence" value="ECO:0007669"/>
    <property type="project" value="InterPro"/>
</dbReference>
<evidence type="ECO:0000256" key="3">
    <source>
        <dbReference type="ARBA" id="ARBA00022692"/>
    </source>
</evidence>
<accession>A0A1F2PAD4</accession>
<keyword evidence="5 6" id="KW-0472">Membrane</keyword>
<evidence type="ECO:0000313" key="7">
    <source>
        <dbReference type="EMBL" id="OFV68014.1"/>
    </source>
</evidence>
<sequence>MITILLFLAGVVIVSLSGVLMPGPVLAGSVAKGYEERDAGVWIAVGHGLIEVPLILLIYAGLSSLFEVSLIKIIIGLIGGGLMIYLGLGMFRADMNLEARTIDHSALMIGFITSASNPAFYLWWVAIGSLLIMTAVEFGTIGFILFVIVHWLVDLIWYWFVTASVFMSRQLFGDKIWRGVSFLCGSTLILFGGWFIWEGLMAVISFFPEHT</sequence>
<feature type="transmembrane region" description="Helical" evidence="6">
    <location>
        <begin position="105"/>
        <end position="126"/>
    </location>
</feature>
<dbReference type="STRING" id="1838285.SCAL_000654"/>
<feature type="transmembrane region" description="Helical" evidence="6">
    <location>
        <begin position="43"/>
        <end position="62"/>
    </location>
</feature>
<dbReference type="PANTHER" id="PTHR38825">
    <property type="entry name" value="LYSINE EXPORTER PROTEIN (LYSE/YGGA)"/>
    <property type="match status" value="1"/>
</dbReference>
<gene>
    <name evidence="7" type="ORF">SCAL_000654</name>
</gene>